<dbReference type="Proteomes" id="UP001227230">
    <property type="component" value="Chromosome 19"/>
</dbReference>
<keyword evidence="2" id="KW-1185">Reference proteome</keyword>
<evidence type="ECO:0000313" key="1">
    <source>
        <dbReference type="EMBL" id="WKA13325.1"/>
    </source>
</evidence>
<reference evidence="1 2" key="1">
    <citation type="journal article" date="2023" name="Hortic Res">
        <title>The complete reference genome for grapevine (Vitis vinifera L.) genetics and breeding.</title>
        <authorList>
            <person name="Shi X."/>
            <person name="Cao S."/>
            <person name="Wang X."/>
            <person name="Huang S."/>
            <person name="Wang Y."/>
            <person name="Liu Z."/>
            <person name="Liu W."/>
            <person name="Leng X."/>
            <person name="Peng Y."/>
            <person name="Wang N."/>
            <person name="Wang Y."/>
            <person name="Ma Z."/>
            <person name="Xu X."/>
            <person name="Zhang F."/>
            <person name="Xue H."/>
            <person name="Zhong H."/>
            <person name="Wang Y."/>
            <person name="Zhang K."/>
            <person name="Velt A."/>
            <person name="Avia K."/>
            <person name="Holtgrawe D."/>
            <person name="Grimplet J."/>
            <person name="Matus J.T."/>
            <person name="Ware D."/>
            <person name="Wu X."/>
            <person name="Wang H."/>
            <person name="Liu C."/>
            <person name="Fang Y."/>
            <person name="Rustenholz C."/>
            <person name="Cheng Z."/>
            <person name="Xiao H."/>
            <person name="Zhou Y."/>
        </authorList>
    </citation>
    <scope>NUCLEOTIDE SEQUENCE [LARGE SCALE GENOMIC DNA]</scope>
    <source>
        <strain evidence="2">cv. Pinot noir / PN40024</strain>
        <tissue evidence="1">Leaf</tissue>
    </source>
</reference>
<proteinExistence type="predicted"/>
<dbReference type="EMBL" id="CP126666">
    <property type="protein sequence ID" value="WKA13325.1"/>
    <property type="molecule type" value="Genomic_DNA"/>
</dbReference>
<evidence type="ECO:0000313" key="2">
    <source>
        <dbReference type="Proteomes" id="UP001227230"/>
    </source>
</evidence>
<name>A0ABY9E046_VITVI</name>
<gene>
    <name evidence="1" type="ORF">VitviT2T_030634</name>
</gene>
<sequence length="128" mass="14407">MFRATIILSFGIQSHCLFSIRRSEPDLQFQRLEPLSLLILAFRATISAQFQRLEPPSLLILAFKATISTQFGVQSHHPFSVWLSEPPSLFNLAFRVTSSFGTQSHYLSSSLVLRATSFISAFRVTSLV</sequence>
<organism evidence="1 2">
    <name type="scientific">Vitis vinifera</name>
    <name type="common">Grape</name>
    <dbReference type="NCBI Taxonomy" id="29760"/>
    <lineage>
        <taxon>Eukaryota</taxon>
        <taxon>Viridiplantae</taxon>
        <taxon>Streptophyta</taxon>
        <taxon>Embryophyta</taxon>
        <taxon>Tracheophyta</taxon>
        <taxon>Spermatophyta</taxon>
        <taxon>Magnoliopsida</taxon>
        <taxon>eudicotyledons</taxon>
        <taxon>Gunneridae</taxon>
        <taxon>Pentapetalae</taxon>
        <taxon>rosids</taxon>
        <taxon>Vitales</taxon>
        <taxon>Vitaceae</taxon>
        <taxon>Viteae</taxon>
        <taxon>Vitis</taxon>
    </lineage>
</organism>
<protein>
    <submittedName>
        <fullName evidence="1">Uncharacterized protein</fullName>
    </submittedName>
</protein>
<accession>A0ABY9E046</accession>